<gene>
    <name evidence="2" type="ORF">ALC57_12287</name>
</gene>
<feature type="compositionally biased region" description="Basic and acidic residues" evidence="1">
    <location>
        <begin position="36"/>
        <end position="45"/>
    </location>
</feature>
<proteinExistence type="predicted"/>
<keyword evidence="3" id="KW-1185">Reference proteome</keyword>
<sequence>RKRRQQRERERERDGKRGPRDSGSPWDAGTPSACEWKYKEREREKKRGKRARKARNKKKRKAKLGERHSSWSRNERRQPLENRSHVSYIVTITERDAYDQTLSPNAPLNSFTFSASEFHDNAKKQSIVK</sequence>
<feature type="non-terminal residue" evidence="2">
    <location>
        <position position="1"/>
    </location>
</feature>
<evidence type="ECO:0000313" key="3">
    <source>
        <dbReference type="Proteomes" id="UP000078492"/>
    </source>
</evidence>
<feature type="compositionally biased region" description="Basic and acidic residues" evidence="1">
    <location>
        <begin position="7"/>
        <end position="20"/>
    </location>
</feature>
<dbReference type="AlphaFoldDB" id="A0A151J1G6"/>
<evidence type="ECO:0000313" key="2">
    <source>
        <dbReference type="EMBL" id="KYN15502.1"/>
    </source>
</evidence>
<feature type="region of interest" description="Disordered" evidence="1">
    <location>
        <begin position="1"/>
        <end position="82"/>
    </location>
</feature>
<dbReference type="EMBL" id="KQ980575">
    <property type="protein sequence ID" value="KYN15502.1"/>
    <property type="molecule type" value="Genomic_DNA"/>
</dbReference>
<accession>A0A151J1G6</accession>
<protein>
    <submittedName>
        <fullName evidence="2">Uncharacterized protein</fullName>
    </submittedName>
</protein>
<evidence type="ECO:0000256" key="1">
    <source>
        <dbReference type="SAM" id="MobiDB-lite"/>
    </source>
</evidence>
<organism evidence="2 3">
    <name type="scientific">Trachymyrmex cornetzi</name>
    <dbReference type="NCBI Taxonomy" id="471704"/>
    <lineage>
        <taxon>Eukaryota</taxon>
        <taxon>Metazoa</taxon>
        <taxon>Ecdysozoa</taxon>
        <taxon>Arthropoda</taxon>
        <taxon>Hexapoda</taxon>
        <taxon>Insecta</taxon>
        <taxon>Pterygota</taxon>
        <taxon>Neoptera</taxon>
        <taxon>Endopterygota</taxon>
        <taxon>Hymenoptera</taxon>
        <taxon>Apocrita</taxon>
        <taxon>Aculeata</taxon>
        <taxon>Formicoidea</taxon>
        <taxon>Formicidae</taxon>
        <taxon>Myrmicinae</taxon>
        <taxon>Trachymyrmex</taxon>
    </lineage>
</organism>
<dbReference type="Proteomes" id="UP000078492">
    <property type="component" value="Unassembled WGS sequence"/>
</dbReference>
<feature type="compositionally biased region" description="Basic and acidic residues" evidence="1">
    <location>
        <begin position="63"/>
        <end position="82"/>
    </location>
</feature>
<reference evidence="2 3" key="1">
    <citation type="submission" date="2015-09" db="EMBL/GenBank/DDBJ databases">
        <title>Trachymyrmex cornetzi WGS genome.</title>
        <authorList>
            <person name="Nygaard S."/>
            <person name="Hu H."/>
            <person name="Boomsma J."/>
            <person name="Zhang G."/>
        </authorList>
    </citation>
    <scope>NUCLEOTIDE SEQUENCE [LARGE SCALE GENOMIC DNA]</scope>
    <source>
        <strain evidence="2">Tcor2-1</strain>
        <tissue evidence="2">Whole body</tissue>
    </source>
</reference>
<name>A0A151J1G6_9HYME</name>
<feature type="compositionally biased region" description="Basic residues" evidence="1">
    <location>
        <begin position="46"/>
        <end position="62"/>
    </location>
</feature>